<keyword evidence="3" id="KW-1185">Reference proteome</keyword>
<reference evidence="2 3" key="1">
    <citation type="journal article" date="2020" name="Nature">
        <title>Six reference-quality genomes reveal evolution of bat adaptations.</title>
        <authorList>
            <person name="Jebb D."/>
            <person name="Huang Z."/>
            <person name="Pippel M."/>
            <person name="Hughes G.M."/>
            <person name="Lavrichenko K."/>
            <person name="Devanna P."/>
            <person name="Winkler S."/>
            <person name="Jermiin L.S."/>
            <person name="Skirmuntt E.C."/>
            <person name="Katzourakis A."/>
            <person name="Burkitt-Gray L."/>
            <person name="Ray D.A."/>
            <person name="Sullivan K.A.M."/>
            <person name="Roscito J.G."/>
            <person name="Kirilenko B.M."/>
            <person name="Davalos L.M."/>
            <person name="Corthals A.P."/>
            <person name="Power M.L."/>
            <person name="Jones G."/>
            <person name="Ransome R.D."/>
            <person name="Dechmann D.K.N."/>
            <person name="Locatelli A.G."/>
            <person name="Puechmaille S.J."/>
            <person name="Fedrigo O."/>
            <person name="Jarvis E.D."/>
            <person name="Hiller M."/>
            <person name="Vernes S.C."/>
            <person name="Myers E.W."/>
            <person name="Teeling E.C."/>
        </authorList>
    </citation>
    <scope>NUCLEOTIDE SEQUENCE [LARGE SCALE GENOMIC DNA]</scope>
    <source>
        <strain evidence="2">MMolMol1</strain>
        <tissue evidence="2">Muscle</tissue>
    </source>
</reference>
<name>A0A7J8FBS8_MOLMO</name>
<dbReference type="Proteomes" id="UP000550707">
    <property type="component" value="Unassembled WGS sequence"/>
</dbReference>
<dbReference type="EMBL" id="JACASF010000012">
    <property type="protein sequence ID" value="KAF6445045.1"/>
    <property type="molecule type" value="Genomic_DNA"/>
</dbReference>
<sequence length="134" mass="13665">MAPGTNLLPFPHSPREEFHTDHHRVHQPHPSGHLPPSHQGDCGWTPGAQTSLRKASASCMKAGTWPPVTLPAPPGLGEEAGALPLGHGRGVMGNAAVSPGAVPQAGAQVPVPSLQSEMGSSPQGGALSLFSASW</sequence>
<feature type="compositionally biased region" description="Polar residues" evidence="1">
    <location>
        <begin position="113"/>
        <end position="123"/>
    </location>
</feature>
<accession>A0A7J8FBS8</accession>
<comment type="caution">
    <text evidence="2">The sequence shown here is derived from an EMBL/GenBank/DDBJ whole genome shotgun (WGS) entry which is preliminary data.</text>
</comment>
<evidence type="ECO:0000313" key="3">
    <source>
        <dbReference type="Proteomes" id="UP000550707"/>
    </source>
</evidence>
<proteinExistence type="predicted"/>
<protein>
    <submittedName>
        <fullName evidence="2">RUNX family transcription factor 3</fullName>
    </submittedName>
</protein>
<feature type="region of interest" description="Disordered" evidence="1">
    <location>
        <begin position="96"/>
        <end position="124"/>
    </location>
</feature>
<organism evidence="2 3">
    <name type="scientific">Molossus molossus</name>
    <name type="common">Pallas' mastiff bat</name>
    <name type="synonym">Vespertilio molossus</name>
    <dbReference type="NCBI Taxonomy" id="27622"/>
    <lineage>
        <taxon>Eukaryota</taxon>
        <taxon>Metazoa</taxon>
        <taxon>Chordata</taxon>
        <taxon>Craniata</taxon>
        <taxon>Vertebrata</taxon>
        <taxon>Euteleostomi</taxon>
        <taxon>Mammalia</taxon>
        <taxon>Eutheria</taxon>
        <taxon>Laurasiatheria</taxon>
        <taxon>Chiroptera</taxon>
        <taxon>Yangochiroptera</taxon>
        <taxon>Molossidae</taxon>
        <taxon>Molossus</taxon>
    </lineage>
</organism>
<gene>
    <name evidence="2" type="ORF">HJG59_015996</name>
</gene>
<dbReference type="AlphaFoldDB" id="A0A7J8FBS8"/>
<evidence type="ECO:0000256" key="1">
    <source>
        <dbReference type="SAM" id="MobiDB-lite"/>
    </source>
</evidence>
<evidence type="ECO:0000313" key="2">
    <source>
        <dbReference type="EMBL" id="KAF6445045.1"/>
    </source>
</evidence>
<feature type="region of interest" description="Disordered" evidence="1">
    <location>
        <begin position="1"/>
        <end position="49"/>
    </location>
</feature>